<name>A0ACB8G8X7_9SAUR</name>
<protein>
    <submittedName>
        <fullName evidence="1">Uncharacterized protein</fullName>
    </submittedName>
</protein>
<dbReference type="EMBL" id="CM037614">
    <property type="protein sequence ID" value="KAH8015897.1"/>
    <property type="molecule type" value="Genomic_DNA"/>
</dbReference>
<gene>
    <name evidence="1" type="ORF">K3G42_009963</name>
</gene>
<dbReference type="Proteomes" id="UP000827872">
    <property type="component" value="Linkage Group LG01"/>
</dbReference>
<sequence>MLCSRVCWQLLLGWALLLCQPVFGDAELGSSEERSSQELEEPVSEEPEPLVPEEPEELVPEPDDSEEQEPFWKEPEGKKPPSDEELEEREREEREWLEHEKQKPCGSWLKHLQDIAVGRINKRENYYYKPNGEANIVTKKAIGTMVYLKMILSKTNCTTNQLRKESLFDSYYLRYHYHRHHSENCETLNGSEKECTFKFFTDERGSNYGLIISQKCKPIHLDEERSQPPLFGL</sequence>
<evidence type="ECO:0000313" key="2">
    <source>
        <dbReference type="Proteomes" id="UP000827872"/>
    </source>
</evidence>
<reference evidence="1" key="1">
    <citation type="submission" date="2021-08" db="EMBL/GenBank/DDBJ databases">
        <title>The first chromosome-level gecko genome reveals the dynamic sex chromosomes of Neotropical dwarf geckos (Sphaerodactylidae: Sphaerodactylus).</title>
        <authorList>
            <person name="Pinto B.J."/>
            <person name="Keating S.E."/>
            <person name="Gamble T."/>
        </authorList>
    </citation>
    <scope>NUCLEOTIDE SEQUENCE</scope>
    <source>
        <strain evidence="1">TG3544</strain>
    </source>
</reference>
<proteinExistence type="predicted"/>
<comment type="caution">
    <text evidence="1">The sequence shown here is derived from an EMBL/GenBank/DDBJ whole genome shotgun (WGS) entry which is preliminary data.</text>
</comment>
<accession>A0ACB8G8X7</accession>
<evidence type="ECO:0000313" key="1">
    <source>
        <dbReference type="EMBL" id="KAH8015897.1"/>
    </source>
</evidence>
<keyword evidence="2" id="KW-1185">Reference proteome</keyword>
<organism evidence="1 2">
    <name type="scientific">Sphaerodactylus townsendi</name>
    <dbReference type="NCBI Taxonomy" id="933632"/>
    <lineage>
        <taxon>Eukaryota</taxon>
        <taxon>Metazoa</taxon>
        <taxon>Chordata</taxon>
        <taxon>Craniata</taxon>
        <taxon>Vertebrata</taxon>
        <taxon>Euteleostomi</taxon>
        <taxon>Lepidosauria</taxon>
        <taxon>Squamata</taxon>
        <taxon>Bifurcata</taxon>
        <taxon>Gekkota</taxon>
        <taxon>Sphaerodactylidae</taxon>
        <taxon>Sphaerodactylus</taxon>
    </lineage>
</organism>